<comment type="caution">
    <text evidence="1">The sequence shown here is derived from an EMBL/GenBank/DDBJ whole genome shotgun (WGS) entry which is preliminary data.</text>
</comment>
<dbReference type="EMBL" id="JABSTR010000001">
    <property type="protein sequence ID" value="KAH9359626.1"/>
    <property type="molecule type" value="Genomic_DNA"/>
</dbReference>
<keyword evidence="2" id="KW-1185">Reference proteome</keyword>
<reference evidence="1 2" key="1">
    <citation type="journal article" date="2020" name="Cell">
        <title>Large-Scale Comparative Analyses of Tick Genomes Elucidate Their Genetic Diversity and Vector Capacities.</title>
        <authorList>
            <consortium name="Tick Genome and Microbiome Consortium (TIGMIC)"/>
            <person name="Jia N."/>
            <person name="Wang J."/>
            <person name="Shi W."/>
            <person name="Du L."/>
            <person name="Sun Y."/>
            <person name="Zhan W."/>
            <person name="Jiang J.F."/>
            <person name="Wang Q."/>
            <person name="Zhang B."/>
            <person name="Ji P."/>
            <person name="Bell-Sakyi L."/>
            <person name="Cui X.M."/>
            <person name="Yuan T.T."/>
            <person name="Jiang B.G."/>
            <person name="Yang W.F."/>
            <person name="Lam T.T."/>
            <person name="Chang Q.C."/>
            <person name="Ding S.J."/>
            <person name="Wang X.J."/>
            <person name="Zhu J.G."/>
            <person name="Ruan X.D."/>
            <person name="Zhao L."/>
            <person name="Wei J.T."/>
            <person name="Ye R.Z."/>
            <person name="Que T.C."/>
            <person name="Du C.H."/>
            <person name="Zhou Y.H."/>
            <person name="Cheng J.X."/>
            <person name="Dai P.F."/>
            <person name="Guo W.B."/>
            <person name="Han X.H."/>
            <person name="Huang E.J."/>
            <person name="Li L.F."/>
            <person name="Wei W."/>
            <person name="Gao Y.C."/>
            <person name="Liu J.Z."/>
            <person name="Shao H.Z."/>
            <person name="Wang X."/>
            <person name="Wang C.C."/>
            <person name="Yang T.C."/>
            <person name="Huo Q.B."/>
            <person name="Li W."/>
            <person name="Chen H.Y."/>
            <person name="Chen S.E."/>
            <person name="Zhou L.G."/>
            <person name="Ni X.B."/>
            <person name="Tian J.H."/>
            <person name="Sheng Y."/>
            <person name="Liu T."/>
            <person name="Pan Y.S."/>
            <person name="Xia L.Y."/>
            <person name="Li J."/>
            <person name="Zhao F."/>
            <person name="Cao W.C."/>
        </authorList>
    </citation>
    <scope>NUCLEOTIDE SEQUENCE [LARGE SCALE GENOMIC DNA]</scope>
    <source>
        <strain evidence="1">HaeL-2018</strain>
    </source>
</reference>
<gene>
    <name evidence="1" type="ORF">HPB48_016645</name>
</gene>
<sequence length="131" mass="15271">MPFGVIRAPENHHRHLKWNAEAGAIAARDGLAEWRIARDRQYNLCGQPETAEHVFIRCRTPIIFCRRLSRATDLHLPQRFKYDEGTNARAREKLRLPYTPLGRQELWRNSCIVYSFREKHAPTVLMGSSVC</sequence>
<protein>
    <submittedName>
        <fullName evidence="1">Uncharacterized protein</fullName>
    </submittedName>
</protein>
<proteinExistence type="predicted"/>
<dbReference type="VEuPathDB" id="VectorBase:HLOH_042363"/>
<dbReference type="AlphaFoldDB" id="A0A9J6F9H2"/>
<evidence type="ECO:0000313" key="1">
    <source>
        <dbReference type="EMBL" id="KAH9359626.1"/>
    </source>
</evidence>
<dbReference type="Proteomes" id="UP000821853">
    <property type="component" value="Chromosome 1"/>
</dbReference>
<dbReference type="OrthoDB" id="1938430at2759"/>
<evidence type="ECO:0000313" key="2">
    <source>
        <dbReference type="Proteomes" id="UP000821853"/>
    </source>
</evidence>
<accession>A0A9J6F9H2</accession>
<name>A0A9J6F9H2_HAELO</name>
<organism evidence="1 2">
    <name type="scientific">Haemaphysalis longicornis</name>
    <name type="common">Bush tick</name>
    <dbReference type="NCBI Taxonomy" id="44386"/>
    <lineage>
        <taxon>Eukaryota</taxon>
        <taxon>Metazoa</taxon>
        <taxon>Ecdysozoa</taxon>
        <taxon>Arthropoda</taxon>
        <taxon>Chelicerata</taxon>
        <taxon>Arachnida</taxon>
        <taxon>Acari</taxon>
        <taxon>Parasitiformes</taxon>
        <taxon>Ixodida</taxon>
        <taxon>Ixodoidea</taxon>
        <taxon>Ixodidae</taxon>
        <taxon>Haemaphysalinae</taxon>
        <taxon>Haemaphysalis</taxon>
    </lineage>
</organism>